<dbReference type="SUPFAM" id="SSF47413">
    <property type="entry name" value="lambda repressor-like DNA-binding domains"/>
    <property type="match status" value="1"/>
</dbReference>
<organism evidence="2 3">
    <name type="scientific">Streptomyces alboflavus</name>
    <dbReference type="NCBI Taxonomy" id="67267"/>
    <lineage>
        <taxon>Bacteria</taxon>
        <taxon>Bacillati</taxon>
        <taxon>Actinomycetota</taxon>
        <taxon>Actinomycetes</taxon>
        <taxon>Kitasatosporales</taxon>
        <taxon>Streptomycetaceae</taxon>
        <taxon>Streptomyces</taxon>
    </lineage>
</organism>
<dbReference type="GO" id="GO:0003677">
    <property type="term" value="F:DNA binding"/>
    <property type="evidence" value="ECO:0007669"/>
    <property type="project" value="InterPro"/>
</dbReference>
<dbReference type="AlphaFoldDB" id="A0A1Z1W830"/>
<protein>
    <submittedName>
        <fullName evidence="2">XRE family transcriptional regulator</fullName>
    </submittedName>
</protein>
<reference evidence="2 3" key="1">
    <citation type="submission" date="2017-05" db="EMBL/GenBank/DDBJ databases">
        <title>Streptomyces alboflavus Genome sequencing and assembly.</title>
        <authorList>
            <person name="Wang Y."/>
            <person name="Du B."/>
            <person name="Ding Y."/>
            <person name="Liu H."/>
            <person name="Hou Q."/>
            <person name="Liu K."/>
            <person name="Wang C."/>
            <person name="Yao L."/>
        </authorList>
    </citation>
    <scope>NUCLEOTIDE SEQUENCE [LARGE SCALE GENOMIC DNA]</scope>
    <source>
        <strain evidence="2 3">MDJK44</strain>
    </source>
</reference>
<proteinExistence type="predicted"/>
<keyword evidence="3" id="KW-1185">Reference proteome</keyword>
<dbReference type="CDD" id="cd00093">
    <property type="entry name" value="HTH_XRE"/>
    <property type="match status" value="1"/>
</dbReference>
<evidence type="ECO:0000259" key="1">
    <source>
        <dbReference type="PROSITE" id="PS50943"/>
    </source>
</evidence>
<dbReference type="STRING" id="67267.GCA_000716675_04936"/>
<feature type="domain" description="HTH cro/C1-type" evidence="1">
    <location>
        <begin position="18"/>
        <end position="72"/>
    </location>
</feature>
<sequence length="286" mass="32161">MPSELDPSLNRRKLRIALRKAREDAGQTQGEAANELEWSLSKLNRIEKGTVSVSVTDLRALLRQYGVDDEEKVAELVNAARGSKGQSWWTQWSDVANPRFSEYLGFEAAAVSLRTYQPIVVPGLLHTEEYADALATPEVSDTNTRRRLVEFRTARQERVFDQDNGIKDLHFIVDEAALRRRIGTPAVMRGQLQRLLEVAEHPNATLQVLPFTAGALLSTQTPFALLGFKDDDDLIYVEFSQAVIATRENYELVANFQDCFEQLQEIAYSGSQAIDLISEVREGFAD</sequence>
<dbReference type="eggNOG" id="COG1396">
    <property type="taxonomic scope" value="Bacteria"/>
</dbReference>
<name>A0A1Z1W830_9ACTN</name>
<dbReference type="Pfam" id="PF13560">
    <property type="entry name" value="HTH_31"/>
    <property type="match status" value="1"/>
</dbReference>
<dbReference type="InterPro" id="IPR043917">
    <property type="entry name" value="DUF5753"/>
</dbReference>
<dbReference type="Pfam" id="PF19054">
    <property type="entry name" value="DUF5753"/>
    <property type="match status" value="1"/>
</dbReference>
<dbReference type="RefSeq" id="WP_087883554.1">
    <property type="nucleotide sequence ID" value="NZ_CP021748.1"/>
</dbReference>
<dbReference type="EMBL" id="CP021748">
    <property type="protein sequence ID" value="ARX82578.1"/>
    <property type="molecule type" value="Genomic_DNA"/>
</dbReference>
<dbReference type="InterPro" id="IPR001387">
    <property type="entry name" value="Cro/C1-type_HTH"/>
</dbReference>
<dbReference type="Gene3D" id="1.10.260.40">
    <property type="entry name" value="lambda repressor-like DNA-binding domains"/>
    <property type="match status" value="1"/>
</dbReference>
<dbReference type="Proteomes" id="UP000195880">
    <property type="component" value="Chromosome"/>
</dbReference>
<evidence type="ECO:0000313" key="3">
    <source>
        <dbReference type="Proteomes" id="UP000195880"/>
    </source>
</evidence>
<accession>A0A1Z1W830</accession>
<dbReference type="SMART" id="SM00530">
    <property type="entry name" value="HTH_XRE"/>
    <property type="match status" value="1"/>
</dbReference>
<dbReference type="InterPro" id="IPR010982">
    <property type="entry name" value="Lambda_DNA-bd_dom_sf"/>
</dbReference>
<evidence type="ECO:0000313" key="2">
    <source>
        <dbReference type="EMBL" id="ARX82578.1"/>
    </source>
</evidence>
<dbReference type="OrthoDB" id="5177725at2"/>
<gene>
    <name evidence="2" type="ORF">SMD44_01991</name>
</gene>
<dbReference type="KEGG" id="salf:SMD44_01991"/>
<dbReference type="PROSITE" id="PS50943">
    <property type="entry name" value="HTH_CROC1"/>
    <property type="match status" value="1"/>
</dbReference>